<dbReference type="EMBL" id="ML121589">
    <property type="protein sequence ID" value="RPB19408.1"/>
    <property type="molecule type" value="Genomic_DNA"/>
</dbReference>
<dbReference type="InterPro" id="IPR036521">
    <property type="entry name" value="SRP19-like_sf"/>
</dbReference>
<keyword evidence="3" id="KW-0733">Signal recognition particle</keyword>
<keyword evidence="4" id="KW-0687">Ribonucleoprotein</keyword>
<dbReference type="FunCoup" id="A0A3N4LCE9">
    <property type="interactions" value="69"/>
</dbReference>
<reference evidence="6 7" key="1">
    <citation type="journal article" date="2018" name="Nat. Ecol. Evol.">
        <title>Pezizomycetes genomes reveal the molecular basis of ectomycorrhizal truffle lifestyle.</title>
        <authorList>
            <person name="Murat C."/>
            <person name="Payen T."/>
            <person name="Noel B."/>
            <person name="Kuo A."/>
            <person name="Morin E."/>
            <person name="Chen J."/>
            <person name="Kohler A."/>
            <person name="Krizsan K."/>
            <person name="Balestrini R."/>
            <person name="Da Silva C."/>
            <person name="Montanini B."/>
            <person name="Hainaut M."/>
            <person name="Levati E."/>
            <person name="Barry K.W."/>
            <person name="Belfiori B."/>
            <person name="Cichocki N."/>
            <person name="Clum A."/>
            <person name="Dockter R.B."/>
            <person name="Fauchery L."/>
            <person name="Guy J."/>
            <person name="Iotti M."/>
            <person name="Le Tacon F."/>
            <person name="Lindquist E.A."/>
            <person name="Lipzen A."/>
            <person name="Malagnac F."/>
            <person name="Mello A."/>
            <person name="Molinier V."/>
            <person name="Miyauchi S."/>
            <person name="Poulain J."/>
            <person name="Riccioni C."/>
            <person name="Rubini A."/>
            <person name="Sitrit Y."/>
            <person name="Splivallo R."/>
            <person name="Traeger S."/>
            <person name="Wang M."/>
            <person name="Zifcakova L."/>
            <person name="Wipf D."/>
            <person name="Zambonelli A."/>
            <person name="Paolocci F."/>
            <person name="Nowrousian M."/>
            <person name="Ottonello S."/>
            <person name="Baldrian P."/>
            <person name="Spatafora J.W."/>
            <person name="Henrissat B."/>
            <person name="Nagy L.G."/>
            <person name="Aury J.M."/>
            <person name="Wincker P."/>
            <person name="Grigoriev I.V."/>
            <person name="Bonfante P."/>
            <person name="Martin F.M."/>
        </authorList>
    </citation>
    <scope>NUCLEOTIDE SEQUENCE [LARGE SCALE GENOMIC DNA]</scope>
    <source>
        <strain evidence="6 7">ATCC MYA-4762</strain>
    </source>
</reference>
<dbReference type="GO" id="GO:0008312">
    <property type="term" value="F:7S RNA binding"/>
    <property type="evidence" value="ECO:0007669"/>
    <property type="project" value="InterPro"/>
</dbReference>
<evidence type="ECO:0000256" key="2">
    <source>
        <dbReference type="ARBA" id="ARBA00022490"/>
    </source>
</evidence>
<evidence type="ECO:0000313" key="7">
    <source>
        <dbReference type="Proteomes" id="UP000267821"/>
    </source>
</evidence>
<keyword evidence="7" id="KW-1185">Reference proteome</keyword>
<dbReference type="Proteomes" id="UP000267821">
    <property type="component" value="Unassembled WGS sequence"/>
</dbReference>
<protein>
    <submittedName>
        <fullName evidence="6">Signal recognition particle protein</fullName>
    </submittedName>
</protein>
<dbReference type="Pfam" id="PF01922">
    <property type="entry name" value="SRP19"/>
    <property type="match status" value="1"/>
</dbReference>
<dbReference type="GO" id="GO:0006617">
    <property type="term" value="P:SRP-dependent cotranslational protein targeting to membrane, signal sequence recognition"/>
    <property type="evidence" value="ECO:0007669"/>
    <property type="project" value="TreeGrafter"/>
</dbReference>
<evidence type="ECO:0000256" key="5">
    <source>
        <dbReference type="SAM" id="MobiDB-lite"/>
    </source>
</evidence>
<evidence type="ECO:0000256" key="1">
    <source>
        <dbReference type="ARBA" id="ARBA00004496"/>
    </source>
</evidence>
<accession>A0A3N4LCE9</accession>
<feature type="non-terminal residue" evidence="6">
    <location>
        <position position="270"/>
    </location>
</feature>
<name>A0A3N4LCE9_9PEZI</name>
<dbReference type="AlphaFoldDB" id="A0A3N4LCE9"/>
<dbReference type="OrthoDB" id="2190947at2759"/>
<dbReference type="PANTHER" id="PTHR17453">
    <property type="entry name" value="SIGNAL RECOGNITION PARTICLE 19 KD PROTEIN"/>
    <property type="match status" value="1"/>
</dbReference>
<dbReference type="InterPro" id="IPR002778">
    <property type="entry name" value="Signal_recog_particle_SRP19"/>
</dbReference>
<feature type="region of interest" description="Disordered" evidence="5">
    <location>
        <begin position="1"/>
        <end position="21"/>
    </location>
</feature>
<evidence type="ECO:0000256" key="4">
    <source>
        <dbReference type="ARBA" id="ARBA00023274"/>
    </source>
</evidence>
<keyword evidence="2" id="KW-0963">Cytoplasm</keyword>
<gene>
    <name evidence="6" type="ORF">L211DRAFT_814487</name>
</gene>
<dbReference type="InParanoid" id="A0A3N4LCE9"/>
<evidence type="ECO:0000256" key="3">
    <source>
        <dbReference type="ARBA" id="ARBA00023135"/>
    </source>
</evidence>
<dbReference type="FunFam" id="3.30.56.30:FF:000003">
    <property type="entry name" value="Signal recognition particle SEC65 subunit"/>
    <property type="match status" value="1"/>
</dbReference>
<sequence length="270" mass="29783">MSRHAQIEEVEDDPDHFDITEYDPRSAQRNAAASIPFMDPAEIANQFQAHGNPQMQFVKESNSAAFKGYQVIYPIYFDLTRSREQGRRVNKEYAVNNPLAREIVDCCNLNGLKTVFEPTKTHPKDWANPGRVRVLLKEDGQPQHGKIKNKRHLMQIVGSYLKAHPSNERTPLRLRFPQMPHQDKPAPLPSVPRGWKLNSILPLHSPALTGGGVSDNILKDMMSEIGGAGGLPAGMPNLGALQSMFDGMGGGLLSPAEGSSAGDGRKKEKK</sequence>
<proteinExistence type="predicted"/>
<evidence type="ECO:0000313" key="6">
    <source>
        <dbReference type="EMBL" id="RPB19408.1"/>
    </source>
</evidence>
<feature type="region of interest" description="Disordered" evidence="5">
    <location>
        <begin position="251"/>
        <end position="270"/>
    </location>
</feature>
<dbReference type="PANTHER" id="PTHR17453:SF0">
    <property type="entry name" value="SIGNAL RECOGNITION PARTICLE 19 KDA PROTEIN"/>
    <property type="match status" value="1"/>
</dbReference>
<dbReference type="Gene3D" id="3.30.56.30">
    <property type="entry name" value="Signal recognition particle, SRP19-like subunit"/>
    <property type="match status" value="1"/>
</dbReference>
<organism evidence="6 7">
    <name type="scientific">Terfezia boudieri ATCC MYA-4762</name>
    <dbReference type="NCBI Taxonomy" id="1051890"/>
    <lineage>
        <taxon>Eukaryota</taxon>
        <taxon>Fungi</taxon>
        <taxon>Dikarya</taxon>
        <taxon>Ascomycota</taxon>
        <taxon>Pezizomycotina</taxon>
        <taxon>Pezizomycetes</taxon>
        <taxon>Pezizales</taxon>
        <taxon>Pezizaceae</taxon>
        <taxon>Terfezia</taxon>
    </lineage>
</organism>
<dbReference type="SUPFAM" id="SSF69695">
    <property type="entry name" value="SRP19"/>
    <property type="match status" value="1"/>
</dbReference>
<dbReference type="GO" id="GO:0005786">
    <property type="term" value="C:signal recognition particle, endoplasmic reticulum targeting"/>
    <property type="evidence" value="ECO:0007669"/>
    <property type="project" value="UniProtKB-KW"/>
</dbReference>
<comment type="subcellular location">
    <subcellularLocation>
        <location evidence="1">Cytoplasm</location>
    </subcellularLocation>
</comment>
<dbReference type="STRING" id="1051890.A0A3N4LCE9"/>